<comment type="caution">
    <text evidence="1">The sequence shown here is derived from an EMBL/GenBank/DDBJ whole genome shotgun (WGS) entry which is preliminary data.</text>
</comment>
<accession>A0A511N941</accession>
<dbReference type="RefSeq" id="WP_146888738.1">
    <property type="nucleotide sequence ID" value="NZ_BJXB01000026.1"/>
</dbReference>
<keyword evidence="2" id="KW-1185">Reference proteome</keyword>
<organism evidence="1 2">
    <name type="scientific">Deinococcus cellulosilyticus (strain DSM 18568 / NBRC 106333 / KACC 11606 / 5516J-15)</name>
    <dbReference type="NCBI Taxonomy" id="1223518"/>
    <lineage>
        <taxon>Bacteria</taxon>
        <taxon>Thermotogati</taxon>
        <taxon>Deinococcota</taxon>
        <taxon>Deinococci</taxon>
        <taxon>Deinococcales</taxon>
        <taxon>Deinococcaceae</taxon>
        <taxon>Deinococcus</taxon>
    </lineage>
</organism>
<dbReference type="EMBL" id="BJXB01000026">
    <property type="protein sequence ID" value="GEM48998.1"/>
    <property type="molecule type" value="Genomic_DNA"/>
</dbReference>
<evidence type="ECO:0000313" key="2">
    <source>
        <dbReference type="Proteomes" id="UP000321306"/>
    </source>
</evidence>
<dbReference type="Proteomes" id="UP000321306">
    <property type="component" value="Unassembled WGS sequence"/>
</dbReference>
<gene>
    <name evidence="1" type="ORF">DC3_46330</name>
</gene>
<reference evidence="1 2" key="1">
    <citation type="submission" date="2019-07" db="EMBL/GenBank/DDBJ databases">
        <title>Whole genome shotgun sequence of Deinococcus cellulosilyticus NBRC 106333.</title>
        <authorList>
            <person name="Hosoyama A."/>
            <person name="Uohara A."/>
            <person name="Ohji S."/>
            <person name="Ichikawa N."/>
        </authorList>
    </citation>
    <scope>NUCLEOTIDE SEQUENCE [LARGE SCALE GENOMIC DNA]</scope>
    <source>
        <strain evidence="1 2">NBRC 106333</strain>
    </source>
</reference>
<evidence type="ECO:0000313" key="1">
    <source>
        <dbReference type="EMBL" id="GEM48998.1"/>
    </source>
</evidence>
<name>A0A511N941_DEIC1</name>
<dbReference type="OrthoDB" id="69875at2"/>
<sequence>MPATIRLFGHEATYHSGKWECTDVSLQAMLQSLVDPLEAHSQEADIKNAKHALKRFGGVWISPELPPEPEPVVEPAPVPELTKPRPGFGAFFRRLVSRV</sequence>
<protein>
    <submittedName>
        <fullName evidence="1">Uncharacterized protein</fullName>
    </submittedName>
</protein>
<proteinExistence type="predicted"/>
<dbReference type="AlphaFoldDB" id="A0A511N941"/>